<feature type="compositionally biased region" description="Gly residues" evidence="4">
    <location>
        <begin position="666"/>
        <end position="676"/>
    </location>
</feature>
<dbReference type="InterPro" id="IPR036864">
    <property type="entry name" value="Zn2-C6_fun-type_DNA-bd_sf"/>
</dbReference>
<dbReference type="GO" id="GO:0003677">
    <property type="term" value="F:DNA binding"/>
    <property type="evidence" value="ECO:0007669"/>
    <property type="project" value="InterPro"/>
</dbReference>
<dbReference type="Pfam" id="PF04082">
    <property type="entry name" value="Fungal_trans"/>
    <property type="match status" value="1"/>
</dbReference>
<gene>
    <name evidence="6" type="ORF">RCC_00203</name>
</gene>
<dbReference type="GO" id="GO:0000981">
    <property type="term" value="F:DNA-binding transcription factor activity, RNA polymerase II-specific"/>
    <property type="evidence" value="ECO:0007669"/>
    <property type="project" value="InterPro"/>
</dbReference>
<dbReference type="OrthoDB" id="4898680at2759"/>
<dbReference type="PROSITE" id="PS50048">
    <property type="entry name" value="ZN2_CY6_FUNGAL_2"/>
    <property type="match status" value="1"/>
</dbReference>
<name>A0A2D3UMS1_9PEZI</name>
<proteinExistence type="predicted"/>
<dbReference type="EMBL" id="FJUY01000001">
    <property type="protein sequence ID" value="CZT14228.1"/>
    <property type="molecule type" value="Genomic_DNA"/>
</dbReference>
<keyword evidence="2" id="KW-0479">Metal-binding</keyword>
<evidence type="ECO:0000256" key="1">
    <source>
        <dbReference type="ARBA" id="ARBA00004123"/>
    </source>
</evidence>
<dbReference type="PANTHER" id="PTHR31001:SF82">
    <property type="entry name" value="ZN(II)2CYS6 TRANSCRIPTION FACTOR (EUROFUNG)"/>
    <property type="match status" value="1"/>
</dbReference>
<dbReference type="InterPro" id="IPR001138">
    <property type="entry name" value="Zn2Cys6_DnaBD"/>
</dbReference>
<dbReference type="AlphaFoldDB" id="A0A2D3UMS1"/>
<dbReference type="SUPFAM" id="SSF57701">
    <property type="entry name" value="Zn2/Cys6 DNA-binding domain"/>
    <property type="match status" value="1"/>
</dbReference>
<dbReference type="SMART" id="SM00906">
    <property type="entry name" value="Fungal_trans"/>
    <property type="match status" value="1"/>
</dbReference>
<comment type="subcellular location">
    <subcellularLocation>
        <location evidence="1">Nucleus</location>
    </subcellularLocation>
</comment>
<protein>
    <recommendedName>
        <fullName evidence="5">Zn(2)-C6 fungal-type domain-containing protein</fullName>
    </recommendedName>
</protein>
<evidence type="ECO:0000313" key="6">
    <source>
        <dbReference type="EMBL" id="CZT14228.1"/>
    </source>
</evidence>
<keyword evidence="7" id="KW-1185">Reference proteome</keyword>
<evidence type="ECO:0000313" key="7">
    <source>
        <dbReference type="Proteomes" id="UP000225277"/>
    </source>
</evidence>
<dbReference type="PROSITE" id="PS00463">
    <property type="entry name" value="ZN2_CY6_FUNGAL_1"/>
    <property type="match status" value="1"/>
</dbReference>
<feature type="region of interest" description="Disordered" evidence="4">
    <location>
        <begin position="662"/>
        <end position="681"/>
    </location>
</feature>
<dbReference type="GeneID" id="35595606"/>
<dbReference type="GO" id="GO:0006351">
    <property type="term" value="P:DNA-templated transcription"/>
    <property type="evidence" value="ECO:0007669"/>
    <property type="project" value="InterPro"/>
</dbReference>
<dbReference type="PANTHER" id="PTHR31001">
    <property type="entry name" value="UNCHARACTERIZED TRANSCRIPTIONAL REGULATORY PROTEIN"/>
    <property type="match status" value="1"/>
</dbReference>
<dbReference type="GO" id="GO:0005634">
    <property type="term" value="C:nucleus"/>
    <property type="evidence" value="ECO:0007669"/>
    <property type="project" value="UniProtKB-SubCell"/>
</dbReference>
<evidence type="ECO:0000259" key="5">
    <source>
        <dbReference type="PROSITE" id="PS50048"/>
    </source>
</evidence>
<dbReference type="CDD" id="cd00067">
    <property type="entry name" value="GAL4"/>
    <property type="match status" value="1"/>
</dbReference>
<keyword evidence="3" id="KW-0539">Nucleus</keyword>
<dbReference type="Gene3D" id="4.10.240.10">
    <property type="entry name" value="Zn(2)-C6 fungal-type DNA-binding domain"/>
    <property type="match status" value="1"/>
</dbReference>
<dbReference type="SMART" id="SM00066">
    <property type="entry name" value="GAL4"/>
    <property type="match status" value="1"/>
</dbReference>
<dbReference type="GO" id="GO:0008270">
    <property type="term" value="F:zinc ion binding"/>
    <property type="evidence" value="ECO:0007669"/>
    <property type="project" value="InterPro"/>
</dbReference>
<evidence type="ECO:0000256" key="3">
    <source>
        <dbReference type="ARBA" id="ARBA00023242"/>
    </source>
</evidence>
<dbReference type="Proteomes" id="UP000225277">
    <property type="component" value="Unassembled WGS sequence"/>
</dbReference>
<dbReference type="InterPro" id="IPR007219">
    <property type="entry name" value="XnlR_reg_dom"/>
</dbReference>
<dbReference type="InterPro" id="IPR050613">
    <property type="entry name" value="Sec_Metabolite_Reg"/>
</dbReference>
<dbReference type="STRING" id="112498.A0A2D3UMS1"/>
<organism evidence="6 7">
    <name type="scientific">Ramularia collo-cygni</name>
    <dbReference type="NCBI Taxonomy" id="112498"/>
    <lineage>
        <taxon>Eukaryota</taxon>
        <taxon>Fungi</taxon>
        <taxon>Dikarya</taxon>
        <taxon>Ascomycota</taxon>
        <taxon>Pezizomycotina</taxon>
        <taxon>Dothideomycetes</taxon>
        <taxon>Dothideomycetidae</taxon>
        <taxon>Mycosphaerellales</taxon>
        <taxon>Mycosphaerellaceae</taxon>
        <taxon>Ramularia</taxon>
    </lineage>
</organism>
<feature type="domain" description="Zn(2)-C6 fungal-type" evidence="5">
    <location>
        <begin position="14"/>
        <end position="46"/>
    </location>
</feature>
<accession>A0A2D3UMS1</accession>
<evidence type="ECO:0000256" key="2">
    <source>
        <dbReference type="ARBA" id="ARBA00022723"/>
    </source>
</evidence>
<evidence type="ECO:0000256" key="4">
    <source>
        <dbReference type="SAM" id="MobiDB-lite"/>
    </source>
</evidence>
<sequence length="715" mass="79311">MTTPASRRNGKPASCEPCRRGKIRCDHQRPICGRCQHRGITAKCFYHPAPLTKPRGDGSVRPRHAYNSLTPSTININNPGLPDHHHASVSPNTEAVQYALHAGNESDVRRSQFQDSEVNLRRQVDEIMEILDTLQHLEEIHQLISYYQAHAQVALVPSPIMLYATNKLFDISREISSHQAGGDTGAIRKLANDILNNTSTPVVVHPNLDFEAFVDMLTGRDLRLEMLGIVFTVAARARACTLPRHGGELNDRLLFHLFKAGHACLILSRELAPTVNDVMIWLSFEMTRLHTNAQGDSNPNVWRSMGDTIADAYIMELHREAKVAENAPFWLAECRRKNWATIYHWDKSVATYFQRPPRAGKRYTDCELPLDLEDHQLCGSPEILHAARNKLTSDGWNPEGAYCSSTWYRLRCLASRLVEEQWEYRYRKLEMEDIPSLEQLAERCQAVRASFPDCLQYNPRMWESGIPPSACLMLAIICLMYLHNDLQVHMMLMRLDAAAYTGTALKIACQIVGTTNHFGQMQERDYFMKYDNAYVLLTYALPAASILIPALSEKRALPLSMSRSKLIREISVFIGYLETICKVGEPNYTVCTQLARVFSGALDEILEPGGGGGGEGGEGGEVGMRNNVTANPTVCDGDGGAPGEMAPSSGIDFHNGSNNFHLSSSGAGGSGAGGGMTTNSTTTTTSEGMGFLENFDLEGWMQSVDWSGIGGEYTF</sequence>
<reference evidence="6 7" key="1">
    <citation type="submission" date="2016-03" db="EMBL/GenBank/DDBJ databases">
        <authorList>
            <person name="Ploux O."/>
        </authorList>
    </citation>
    <scope>NUCLEOTIDE SEQUENCE [LARGE SCALE GENOMIC DNA]</scope>
    <source>
        <strain evidence="6 7">URUG2</strain>
    </source>
</reference>
<dbReference type="RefSeq" id="XP_023621126.1">
    <property type="nucleotide sequence ID" value="XM_023765358.1"/>
</dbReference>
<dbReference type="CDD" id="cd12148">
    <property type="entry name" value="fungal_TF_MHR"/>
    <property type="match status" value="1"/>
</dbReference>
<dbReference type="Pfam" id="PF00172">
    <property type="entry name" value="Zn_clus"/>
    <property type="match status" value="1"/>
</dbReference>